<reference evidence="4 5" key="1">
    <citation type="journal article" date="2010" name="Nature">
        <title>The Ectocarpus genome and the independent evolution of multicellularity in brown algae.</title>
        <authorList>
            <person name="Cock J.M."/>
            <person name="Sterck L."/>
            <person name="Rouze P."/>
            <person name="Scornet D."/>
            <person name="Allen A.E."/>
            <person name="Amoutzias G."/>
            <person name="Anthouard V."/>
            <person name="Artiguenave F."/>
            <person name="Aury J.M."/>
            <person name="Badger J.H."/>
            <person name="Beszteri B."/>
            <person name="Billiau K."/>
            <person name="Bonnet E."/>
            <person name="Bothwell J.H."/>
            <person name="Bowler C."/>
            <person name="Boyen C."/>
            <person name="Brownlee C."/>
            <person name="Carrano C.J."/>
            <person name="Charrier B."/>
            <person name="Cho G.Y."/>
            <person name="Coelho S.M."/>
            <person name="Collen J."/>
            <person name="Corre E."/>
            <person name="Da Silva C."/>
            <person name="Delage L."/>
            <person name="Delaroque N."/>
            <person name="Dittami S.M."/>
            <person name="Doulbeau S."/>
            <person name="Elias M."/>
            <person name="Farnham G."/>
            <person name="Gachon C.M."/>
            <person name="Gschloessl B."/>
            <person name="Heesch S."/>
            <person name="Jabbari K."/>
            <person name="Jubin C."/>
            <person name="Kawai H."/>
            <person name="Kimura K."/>
            <person name="Kloareg B."/>
            <person name="Kupper F.C."/>
            <person name="Lang D."/>
            <person name="Le Bail A."/>
            <person name="Leblanc C."/>
            <person name="Lerouge P."/>
            <person name="Lohr M."/>
            <person name="Lopez P.J."/>
            <person name="Martens C."/>
            <person name="Maumus F."/>
            <person name="Michel G."/>
            <person name="Miranda-Saavedra D."/>
            <person name="Morales J."/>
            <person name="Moreau H."/>
            <person name="Motomura T."/>
            <person name="Nagasato C."/>
            <person name="Napoli C.A."/>
            <person name="Nelson D.R."/>
            <person name="Nyvall-Collen P."/>
            <person name="Peters A.F."/>
            <person name="Pommier C."/>
            <person name="Potin P."/>
            <person name="Poulain J."/>
            <person name="Quesneville H."/>
            <person name="Read B."/>
            <person name="Rensing S.A."/>
            <person name="Ritter A."/>
            <person name="Rousvoal S."/>
            <person name="Samanta M."/>
            <person name="Samson G."/>
            <person name="Schroeder D.C."/>
            <person name="Segurens B."/>
            <person name="Strittmatter M."/>
            <person name="Tonon T."/>
            <person name="Tregear J.W."/>
            <person name="Valentin K."/>
            <person name="von Dassow P."/>
            <person name="Yamagishi T."/>
            <person name="Van de Peer Y."/>
            <person name="Wincker P."/>
        </authorList>
    </citation>
    <scope>NUCLEOTIDE SEQUENCE [LARGE SCALE GENOMIC DNA]</scope>
    <source>
        <strain evidence="5">Ec32 / CCAP1310/4</strain>
    </source>
</reference>
<dbReference type="InParanoid" id="D7FXU2"/>
<feature type="region of interest" description="Disordered" evidence="2">
    <location>
        <begin position="103"/>
        <end position="159"/>
    </location>
</feature>
<dbReference type="OrthoDB" id="410307at2759"/>
<keyword evidence="1" id="KW-0862">Zinc</keyword>
<dbReference type="GO" id="GO:0008270">
    <property type="term" value="F:zinc ion binding"/>
    <property type="evidence" value="ECO:0007669"/>
    <property type="project" value="UniProtKB-KW"/>
</dbReference>
<dbReference type="AlphaFoldDB" id="D7FXU2"/>
<evidence type="ECO:0000259" key="3">
    <source>
        <dbReference type="PROSITE" id="PS50103"/>
    </source>
</evidence>
<feature type="region of interest" description="Disordered" evidence="2">
    <location>
        <begin position="393"/>
        <end position="420"/>
    </location>
</feature>
<feature type="compositionally biased region" description="Low complexity" evidence="2">
    <location>
        <begin position="124"/>
        <end position="147"/>
    </location>
</feature>
<keyword evidence="1" id="KW-0863">Zinc-finger</keyword>
<evidence type="ECO:0000313" key="5">
    <source>
        <dbReference type="Proteomes" id="UP000002630"/>
    </source>
</evidence>
<feature type="compositionally biased region" description="Low complexity" evidence="2">
    <location>
        <begin position="300"/>
        <end position="319"/>
    </location>
</feature>
<dbReference type="Proteomes" id="UP000002630">
    <property type="component" value="Unassembled WGS sequence"/>
</dbReference>
<evidence type="ECO:0000256" key="2">
    <source>
        <dbReference type="SAM" id="MobiDB-lite"/>
    </source>
</evidence>
<keyword evidence="5" id="KW-1185">Reference proteome</keyword>
<feature type="compositionally biased region" description="Pro residues" evidence="2">
    <location>
        <begin position="406"/>
        <end position="419"/>
    </location>
</feature>
<accession>D7FXU2</accession>
<feature type="compositionally biased region" description="Low complexity" evidence="2">
    <location>
        <begin position="260"/>
        <end position="278"/>
    </location>
</feature>
<name>D7FXU2_ECTSI</name>
<feature type="domain" description="C3H1-type" evidence="3">
    <location>
        <begin position="1"/>
        <end position="22"/>
    </location>
</feature>
<feature type="region of interest" description="Disordered" evidence="2">
    <location>
        <begin position="469"/>
        <end position="489"/>
    </location>
</feature>
<sequence length="489" mass="51655">MTWVATGSCPYSSRCVFIHDPRVQGRQEAWLYAGSHMSSAYHSSDSAFFFPDLPRDPDSLLPRDSSLYDLDPAMCAAKDRADRAVYNMWYSFVSVLTDIETDKAPPSGSSAKPGAADVFPAPSPSSSESTLALSDRSSSFGSDYSTSPTNGGGGGSSFAAGGFRANRTVAATGGGGGEKAAMDHHQVAERRIACGGCPRLASFVDLSRGVPMGPATPTSPDAEVAGFPFEDSQLVAFSRGDAPGSAASRYRPRSTEEEFSPASTPAAGGAGSPAFPMPADYPSSPPKSCRSGGRPTLSRSSSASIADCGASSSSSTAGALPATLPRPSPSHRRPVVSTQVDANGNIVAAVARQSAPQMVAPRAVSDSVDCAHQHYQRHCSPPARRVPFKTVPIPPHAAIPRSEFPQPQPRRSSPPPPPVAAAFAKQLAEEAEAEMVWLRLACPDRRDAPPPRGHHHHYPERRMWAALDHQRSCASSYNNNRKAPFPRMT</sequence>
<organism evidence="4 5">
    <name type="scientific">Ectocarpus siliculosus</name>
    <name type="common">Brown alga</name>
    <name type="synonym">Conferva siliculosa</name>
    <dbReference type="NCBI Taxonomy" id="2880"/>
    <lineage>
        <taxon>Eukaryota</taxon>
        <taxon>Sar</taxon>
        <taxon>Stramenopiles</taxon>
        <taxon>Ochrophyta</taxon>
        <taxon>PX clade</taxon>
        <taxon>Phaeophyceae</taxon>
        <taxon>Ectocarpales</taxon>
        <taxon>Ectocarpaceae</taxon>
        <taxon>Ectocarpus</taxon>
    </lineage>
</organism>
<keyword evidence="1" id="KW-0479">Metal-binding</keyword>
<dbReference type="PROSITE" id="PS50103">
    <property type="entry name" value="ZF_C3H1"/>
    <property type="match status" value="1"/>
</dbReference>
<feature type="compositionally biased region" description="Polar residues" evidence="2">
    <location>
        <begin position="472"/>
        <end position="481"/>
    </location>
</feature>
<dbReference type="Pfam" id="PF00642">
    <property type="entry name" value="zf-CCCH"/>
    <property type="match status" value="1"/>
</dbReference>
<feature type="zinc finger region" description="C3H1-type" evidence="1">
    <location>
        <begin position="1"/>
        <end position="22"/>
    </location>
</feature>
<feature type="region of interest" description="Disordered" evidence="2">
    <location>
        <begin position="239"/>
        <end position="335"/>
    </location>
</feature>
<proteinExistence type="predicted"/>
<protein>
    <recommendedName>
        <fullName evidence="3">C3H1-type domain-containing protein</fullName>
    </recommendedName>
</protein>
<dbReference type="EMBL" id="FN649760">
    <property type="protein sequence ID" value="CBJ32355.1"/>
    <property type="molecule type" value="Genomic_DNA"/>
</dbReference>
<evidence type="ECO:0000313" key="4">
    <source>
        <dbReference type="EMBL" id="CBJ32355.1"/>
    </source>
</evidence>
<dbReference type="InterPro" id="IPR000571">
    <property type="entry name" value="Znf_CCCH"/>
</dbReference>
<gene>
    <name evidence="4" type="ORF">Esi_0332_0022</name>
</gene>
<evidence type="ECO:0000256" key="1">
    <source>
        <dbReference type="PROSITE-ProRule" id="PRU00723"/>
    </source>
</evidence>